<comment type="similarity">
    <text evidence="3 10">Belongs to the FliL family.</text>
</comment>
<dbReference type="KEGG" id="cmav:ABHF33_11505"/>
<feature type="region of interest" description="Disordered" evidence="11">
    <location>
        <begin position="74"/>
        <end position="100"/>
    </location>
</feature>
<evidence type="ECO:0000313" key="12">
    <source>
        <dbReference type="EMBL" id="XBL99689.1"/>
    </source>
</evidence>
<dbReference type="EMBL" id="CP157355">
    <property type="protein sequence ID" value="XBL99689.1"/>
    <property type="molecule type" value="Genomic_DNA"/>
</dbReference>
<protein>
    <recommendedName>
        <fullName evidence="10">Flagellar protein FliL</fullName>
    </recommendedName>
</protein>
<keyword evidence="5 10" id="KW-0145">Chemotaxis</keyword>
<dbReference type="RefSeq" id="WP_348944096.1">
    <property type="nucleotide sequence ID" value="NZ_CP157355.1"/>
</dbReference>
<dbReference type="GO" id="GO:0005886">
    <property type="term" value="C:plasma membrane"/>
    <property type="evidence" value="ECO:0007669"/>
    <property type="project" value="UniProtKB-SubCell"/>
</dbReference>
<evidence type="ECO:0000256" key="2">
    <source>
        <dbReference type="ARBA" id="ARBA00004162"/>
    </source>
</evidence>
<evidence type="ECO:0000256" key="8">
    <source>
        <dbReference type="ARBA" id="ARBA00022989"/>
    </source>
</evidence>
<keyword evidence="9 10" id="KW-0472">Membrane</keyword>
<keyword evidence="12" id="KW-0966">Cell projection</keyword>
<keyword evidence="12" id="KW-0969">Cilium</keyword>
<evidence type="ECO:0000256" key="9">
    <source>
        <dbReference type="ARBA" id="ARBA00023136"/>
    </source>
</evidence>
<dbReference type="PANTHER" id="PTHR35091:SF2">
    <property type="entry name" value="FLAGELLAR PROTEIN FLIL"/>
    <property type="match status" value="1"/>
</dbReference>
<dbReference type="GO" id="GO:0071978">
    <property type="term" value="P:bacterial-type flagellum-dependent swarming motility"/>
    <property type="evidence" value="ECO:0007669"/>
    <property type="project" value="TreeGrafter"/>
</dbReference>
<dbReference type="PANTHER" id="PTHR35091">
    <property type="entry name" value="FLAGELLAR PROTEIN FLIL"/>
    <property type="match status" value="1"/>
</dbReference>
<gene>
    <name evidence="12" type="ORF">ABHF33_11505</name>
</gene>
<comment type="function">
    <text evidence="1 10">Controls the rotational direction of flagella during chemotaxis.</text>
</comment>
<evidence type="ECO:0000256" key="3">
    <source>
        <dbReference type="ARBA" id="ARBA00008281"/>
    </source>
</evidence>
<sequence>MPQYPVTIFRISIPSRGITMSDAKAAPSADAAPKPKKNILLFAIIGLLVVLLLLGGLLAFFLLKSPADGSADEAVAEANAHAEEEKKAKEKKKKEKEKEGHVAPVFDKLQDQPFTVNLAGDTESVLQVEIMVELAGDSDKQRLKDYQPKVLDAVNRLLRSKTLEEIKTTEGQETLAREIREKLNELLEVEAKDEGVLSVNFTKYFYQ</sequence>
<keyword evidence="7 10" id="KW-0283">Flagellar rotation</keyword>
<evidence type="ECO:0000256" key="11">
    <source>
        <dbReference type="SAM" id="MobiDB-lite"/>
    </source>
</evidence>
<feature type="transmembrane region" description="Helical" evidence="10">
    <location>
        <begin position="39"/>
        <end position="63"/>
    </location>
</feature>
<dbReference type="AlphaFoldDB" id="A0AAU7F4X0"/>
<dbReference type="InterPro" id="IPR005503">
    <property type="entry name" value="FliL"/>
</dbReference>
<name>A0AAU7F4X0_9NEIS</name>
<evidence type="ECO:0000256" key="6">
    <source>
        <dbReference type="ARBA" id="ARBA00022692"/>
    </source>
</evidence>
<dbReference type="Pfam" id="PF03748">
    <property type="entry name" value="FliL"/>
    <property type="match status" value="1"/>
</dbReference>
<keyword evidence="6 10" id="KW-0812">Transmembrane</keyword>
<accession>A0AAU7F4X0</accession>
<keyword evidence="12" id="KW-0282">Flagellum</keyword>
<evidence type="ECO:0000256" key="4">
    <source>
        <dbReference type="ARBA" id="ARBA00022475"/>
    </source>
</evidence>
<reference evidence="12" key="1">
    <citation type="submission" date="2024-05" db="EMBL/GenBank/DDBJ databases">
        <authorList>
            <person name="Yang L."/>
            <person name="Pan L."/>
        </authorList>
    </citation>
    <scope>NUCLEOTIDE SEQUENCE</scope>
    <source>
        <strain evidence="12">FCG-7</strain>
    </source>
</reference>
<evidence type="ECO:0000256" key="5">
    <source>
        <dbReference type="ARBA" id="ARBA00022500"/>
    </source>
</evidence>
<keyword evidence="4" id="KW-1003">Cell membrane</keyword>
<organism evidence="12">
    <name type="scientific">Chitinibacter mangrovi</name>
    <dbReference type="NCBI Taxonomy" id="3153927"/>
    <lineage>
        <taxon>Bacteria</taxon>
        <taxon>Pseudomonadati</taxon>
        <taxon>Pseudomonadota</taxon>
        <taxon>Betaproteobacteria</taxon>
        <taxon>Neisseriales</taxon>
        <taxon>Chitinibacteraceae</taxon>
        <taxon>Chitinibacter</taxon>
    </lineage>
</organism>
<dbReference type="GO" id="GO:0009425">
    <property type="term" value="C:bacterial-type flagellum basal body"/>
    <property type="evidence" value="ECO:0007669"/>
    <property type="project" value="InterPro"/>
</dbReference>
<evidence type="ECO:0000256" key="7">
    <source>
        <dbReference type="ARBA" id="ARBA00022779"/>
    </source>
</evidence>
<keyword evidence="10" id="KW-0997">Cell inner membrane</keyword>
<dbReference type="GO" id="GO:0006935">
    <property type="term" value="P:chemotaxis"/>
    <property type="evidence" value="ECO:0007669"/>
    <property type="project" value="UniProtKB-KW"/>
</dbReference>
<comment type="subcellular location">
    <subcellularLocation>
        <location evidence="10">Cell inner membrane</location>
    </subcellularLocation>
    <subcellularLocation>
        <location evidence="2">Cell membrane</location>
        <topology evidence="2">Single-pass membrane protein</topology>
    </subcellularLocation>
</comment>
<keyword evidence="8 10" id="KW-1133">Transmembrane helix</keyword>
<proteinExistence type="inferred from homology"/>
<evidence type="ECO:0000256" key="10">
    <source>
        <dbReference type="RuleBase" id="RU364125"/>
    </source>
</evidence>
<evidence type="ECO:0000256" key="1">
    <source>
        <dbReference type="ARBA" id="ARBA00002254"/>
    </source>
</evidence>